<evidence type="ECO:0000313" key="1">
    <source>
        <dbReference type="EMBL" id="QDL39875.1"/>
    </source>
</evidence>
<organism evidence="1 2">
    <name type="scientific">Rhodoferax sediminis</name>
    <dbReference type="NCBI Taxonomy" id="2509614"/>
    <lineage>
        <taxon>Bacteria</taxon>
        <taxon>Pseudomonadati</taxon>
        <taxon>Pseudomonadota</taxon>
        <taxon>Betaproteobacteria</taxon>
        <taxon>Burkholderiales</taxon>
        <taxon>Comamonadaceae</taxon>
        <taxon>Rhodoferax</taxon>
    </lineage>
</organism>
<dbReference type="NCBIfam" id="NF041023">
    <property type="entry name" value="PP0621_fam"/>
    <property type="match status" value="1"/>
</dbReference>
<dbReference type="OrthoDB" id="9814432at2"/>
<dbReference type="KEGG" id="rhf:EUB48_18205"/>
<dbReference type="InterPro" id="IPR049708">
    <property type="entry name" value="PP0621-like"/>
</dbReference>
<dbReference type="Proteomes" id="UP000316798">
    <property type="component" value="Chromosome"/>
</dbReference>
<keyword evidence="2" id="KW-1185">Reference proteome</keyword>
<reference evidence="1 2" key="1">
    <citation type="submission" date="2019-01" db="EMBL/GenBank/DDBJ databases">
        <title>Genomic insights into a novel species Rhodoferax sp.</title>
        <authorList>
            <person name="Jin L."/>
        </authorList>
    </citation>
    <scope>NUCLEOTIDE SEQUENCE [LARGE SCALE GENOMIC DNA]</scope>
    <source>
        <strain evidence="1 2">CHu59-6-5</strain>
    </source>
</reference>
<evidence type="ECO:0000313" key="2">
    <source>
        <dbReference type="Proteomes" id="UP000316798"/>
    </source>
</evidence>
<sequence length="71" mass="8049">MLAVALAGIWLWRTHRQAERAPRRDAPPPPQPLLQDMVRCPVCTVHVPRTEAVPGRQGLYCCAEHRRRAEG</sequence>
<dbReference type="AlphaFoldDB" id="A0A515DHJ2"/>
<accession>A0A515DHJ2</accession>
<proteinExistence type="predicted"/>
<dbReference type="EMBL" id="CP035503">
    <property type="protein sequence ID" value="QDL39875.1"/>
    <property type="molecule type" value="Genomic_DNA"/>
</dbReference>
<name>A0A515DHJ2_9BURK</name>
<protein>
    <submittedName>
        <fullName evidence="1">Uncharacterized protein</fullName>
    </submittedName>
</protein>
<gene>
    <name evidence="1" type="ORF">EUB48_18205</name>
</gene>